<feature type="region of interest" description="Disordered" evidence="1">
    <location>
        <begin position="326"/>
        <end position="367"/>
    </location>
</feature>
<evidence type="ECO:0000256" key="1">
    <source>
        <dbReference type="SAM" id="MobiDB-lite"/>
    </source>
</evidence>
<feature type="region of interest" description="Disordered" evidence="1">
    <location>
        <begin position="421"/>
        <end position="440"/>
    </location>
</feature>
<gene>
    <name evidence="2" type="ORF">GSLYS_00012878001</name>
</gene>
<dbReference type="Proteomes" id="UP001497497">
    <property type="component" value="Unassembled WGS sequence"/>
</dbReference>
<sequence length="440" mass="49315">MIVAAANSTTGRIVFDEMKGLQQNTAIRTRNKKNSGQRIHPEVHFEGASPQEFYCKNKTKYVSFPSIKLECLPCELRHESVLRFLSLLGTLTCSVEVRKSRKGTGSLIPRSLGQIRRNAAFDKLTNGSCERGRADEYLDIYIITSREIISNEEDAASSTVYLYYFNKDCTGREQVRGSSVVFSPIPGDGTVTLVCQAPSSLASQIQKKSKEFLTSLEDIPLNIQKYLVNIGFMVSHPHGQEQHISYGEYKLSKFYSVGSSDCGSTSSHSSASFKNQTNASLKAIVYSFPSCGGSIGAPIITFKVCKDRCQPEMWLHKGTNRKTGENVSEFKVSSENDDANPEAHSELKSAIRHSPSSHRPERSQTPGCWTVSNRSVLSILNIIISSDLKSKRARRGLKQSRYEQELSATHRNFQPKLLRQKYTHSQPRRHQTNRVLHQPK</sequence>
<protein>
    <submittedName>
        <fullName evidence="2">Uncharacterized protein</fullName>
    </submittedName>
</protein>
<reference evidence="2 3" key="1">
    <citation type="submission" date="2024-04" db="EMBL/GenBank/DDBJ databases">
        <authorList>
            <consortium name="Genoscope - CEA"/>
            <person name="William W."/>
        </authorList>
    </citation>
    <scope>NUCLEOTIDE SEQUENCE [LARGE SCALE GENOMIC DNA]</scope>
</reference>
<accession>A0AAV2HZK0</accession>
<evidence type="ECO:0000313" key="2">
    <source>
        <dbReference type="EMBL" id="CAL1539057.1"/>
    </source>
</evidence>
<evidence type="ECO:0000313" key="3">
    <source>
        <dbReference type="Proteomes" id="UP001497497"/>
    </source>
</evidence>
<comment type="caution">
    <text evidence="2">The sequence shown here is derived from an EMBL/GenBank/DDBJ whole genome shotgun (WGS) entry which is preliminary data.</text>
</comment>
<organism evidence="2 3">
    <name type="scientific">Lymnaea stagnalis</name>
    <name type="common">Great pond snail</name>
    <name type="synonym">Helix stagnalis</name>
    <dbReference type="NCBI Taxonomy" id="6523"/>
    <lineage>
        <taxon>Eukaryota</taxon>
        <taxon>Metazoa</taxon>
        <taxon>Spiralia</taxon>
        <taxon>Lophotrochozoa</taxon>
        <taxon>Mollusca</taxon>
        <taxon>Gastropoda</taxon>
        <taxon>Heterobranchia</taxon>
        <taxon>Euthyneura</taxon>
        <taxon>Panpulmonata</taxon>
        <taxon>Hygrophila</taxon>
        <taxon>Lymnaeoidea</taxon>
        <taxon>Lymnaeidae</taxon>
        <taxon>Lymnaea</taxon>
    </lineage>
</organism>
<dbReference type="AlphaFoldDB" id="A0AAV2HZK0"/>
<name>A0AAV2HZK0_LYMST</name>
<proteinExistence type="predicted"/>
<dbReference type="EMBL" id="CAXITT010000324">
    <property type="protein sequence ID" value="CAL1539057.1"/>
    <property type="molecule type" value="Genomic_DNA"/>
</dbReference>
<keyword evidence="3" id="KW-1185">Reference proteome</keyword>